<feature type="region of interest" description="Disordered" evidence="3">
    <location>
        <begin position="1"/>
        <end position="54"/>
    </location>
</feature>
<reference evidence="4" key="1">
    <citation type="submission" date="2020-07" db="EMBL/GenBank/DDBJ databases">
        <title>Genome sequence and genetic diversity analysis of an under-domesticated orphan crop, white fonio (Digitaria exilis).</title>
        <authorList>
            <person name="Bennetzen J.L."/>
            <person name="Chen S."/>
            <person name="Ma X."/>
            <person name="Wang X."/>
            <person name="Yssel A.E.J."/>
            <person name="Chaluvadi S.R."/>
            <person name="Johnson M."/>
            <person name="Gangashetty P."/>
            <person name="Hamidou F."/>
            <person name="Sanogo M.D."/>
            <person name="Zwaenepoel A."/>
            <person name="Wallace J."/>
            <person name="Van De Peer Y."/>
            <person name="Van Deynze A."/>
        </authorList>
    </citation>
    <scope>NUCLEOTIDE SEQUENCE</scope>
    <source>
        <tissue evidence="4">Leaves</tissue>
    </source>
</reference>
<dbReference type="PANTHER" id="PTHR46116:SF32">
    <property type="entry name" value="OS05G0153132 PROTEIN"/>
    <property type="match status" value="1"/>
</dbReference>
<keyword evidence="1" id="KW-0808">Transferase</keyword>
<evidence type="ECO:0000256" key="2">
    <source>
        <dbReference type="ARBA" id="ARBA00022786"/>
    </source>
</evidence>
<name>A0A835BMW2_9POAL</name>
<evidence type="ECO:0000256" key="3">
    <source>
        <dbReference type="SAM" id="MobiDB-lite"/>
    </source>
</evidence>
<organism evidence="4 5">
    <name type="scientific">Digitaria exilis</name>
    <dbReference type="NCBI Taxonomy" id="1010633"/>
    <lineage>
        <taxon>Eukaryota</taxon>
        <taxon>Viridiplantae</taxon>
        <taxon>Streptophyta</taxon>
        <taxon>Embryophyta</taxon>
        <taxon>Tracheophyta</taxon>
        <taxon>Spermatophyta</taxon>
        <taxon>Magnoliopsida</taxon>
        <taxon>Liliopsida</taxon>
        <taxon>Poales</taxon>
        <taxon>Poaceae</taxon>
        <taxon>PACMAD clade</taxon>
        <taxon>Panicoideae</taxon>
        <taxon>Panicodae</taxon>
        <taxon>Paniceae</taxon>
        <taxon>Anthephorinae</taxon>
        <taxon>Digitaria</taxon>
    </lineage>
</organism>
<keyword evidence="2" id="KW-0833">Ubl conjugation pathway</keyword>
<feature type="compositionally biased region" description="Acidic residues" evidence="3">
    <location>
        <begin position="42"/>
        <end position="51"/>
    </location>
</feature>
<evidence type="ECO:0000256" key="1">
    <source>
        <dbReference type="ARBA" id="ARBA00022679"/>
    </source>
</evidence>
<protein>
    <submittedName>
        <fullName evidence="4">Uncharacterized protein</fullName>
    </submittedName>
</protein>
<dbReference type="AlphaFoldDB" id="A0A835BMW2"/>
<sequence>MNGEASSTGDGHETEVVAAPANCGFEGTDGDGSDEDGKAAADDVDSGDDDDSSHFTQFDVVQQTPLDHHFLDEVEQVLYRFCLGKTLAVSITVHSVVTIRDMYMLFAVPASCRHHLRSGVRGPDGPTPGGDGGRGGDAIPGRALLLRRAAAGVVPGGAAAGVLPLLRPARHAGGRTYRAPLRRECLPSRALDHAAPAPPEGLAGHFRRRGRHVLRACEAYLLQGCAVGTLDAYACATAGSRERRPCSAGLRIALAAVVPRLVEAFTEIGADGCEHFDRLRLQRAVQVMECLPRCI</sequence>
<comment type="caution">
    <text evidence="4">The sequence shown here is derived from an EMBL/GenBank/DDBJ whole genome shotgun (WGS) entry which is preliminary data.</text>
</comment>
<evidence type="ECO:0000313" key="4">
    <source>
        <dbReference type="EMBL" id="KAF8697823.1"/>
    </source>
</evidence>
<dbReference type="OrthoDB" id="1749924at2759"/>
<accession>A0A835BMW2</accession>
<gene>
    <name evidence="4" type="ORF">HU200_035311</name>
</gene>
<evidence type="ECO:0000313" key="5">
    <source>
        <dbReference type="Proteomes" id="UP000636709"/>
    </source>
</evidence>
<keyword evidence="5" id="KW-1185">Reference proteome</keyword>
<feature type="region of interest" description="Disordered" evidence="3">
    <location>
        <begin position="117"/>
        <end position="137"/>
    </location>
</feature>
<dbReference type="GO" id="GO:0061631">
    <property type="term" value="F:ubiquitin conjugating enzyme activity"/>
    <property type="evidence" value="ECO:0007669"/>
    <property type="project" value="TreeGrafter"/>
</dbReference>
<dbReference type="PANTHER" id="PTHR46116">
    <property type="entry name" value="(E3-INDEPENDENT) E2 UBIQUITIN-CONJUGATING ENZYME"/>
    <property type="match status" value="1"/>
</dbReference>
<dbReference type="Proteomes" id="UP000636709">
    <property type="component" value="Unassembled WGS sequence"/>
</dbReference>
<dbReference type="EMBL" id="JACEFO010001866">
    <property type="protein sequence ID" value="KAF8697823.1"/>
    <property type="molecule type" value="Genomic_DNA"/>
</dbReference>
<feature type="compositionally biased region" description="Gly residues" evidence="3">
    <location>
        <begin position="127"/>
        <end position="137"/>
    </location>
</feature>
<proteinExistence type="predicted"/>